<evidence type="ECO:0000313" key="6">
    <source>
        <dbReference type="Proteomes" id="UP001221142"/>
    </source>
</evidence>
<feature type="transmembrane region" description="Helical" evidence="4">
    <location>
        <begin position="386"/>
        <end position="409"/>
    </location>
</feature>
<keyword evidence="4" id="KW-0472">Membrane</keyword>
<feature type="transmembrane region" description="Helical" evidence="4">
    <location>
        <begin position="272"/>
        <end position="291"/>
    </location>
</feature>
<dbReference type="PANTHER" id="PTHR11360">
    <property type="entry name" value="MONOCARBOXYLATE TRANSPORTER"/>
    <property type="match status" value="1"/>
</dbReference>
<dbReference type="InterPro" id="IPR036259">
    <property type="entry name" value="MFS_trans_sf"/>
</dbReference>
<dbReference type="InterPro" id="IPR050327">
    <property type="entry name" value="Proton-linked_MCT"/>
</dbReference>
<protein>
    <submittedName>
        <fullName evidence="5">MFS general substrate transporter</fullName>
    </submittedName>
</protein>
<keyword evidence="4" id="KW-0812">Transmembrane</keyword>
<gene>
    <name evidence="5" type="ORF">FB45DRAFT_1018264</name>
</gene>
<sequence>MPTTSQNSTLDEKPLSARQGDNVPDGGFQAWATVAGSFLLMFCGLGYSTSFGVYQDFYVREYLLHSSPSAISWIGSINLVIIFAGGIIAGRLHDRGYFYPLIYCGSLLMSISLFCLSLARANQFYQVLLAQGIANGIGTAMTYVPSIAVISHHFEKRRALAMILVSSGASLGSVFHPLMLNKMLQNPRLGFGHATRINAGLISGLLLLACCLMRTRLPPPAKHLPWIPTLRRFVHDAPYVFAAAGWGFLNIGLYYPLFYLQLDSTKHGIDPMFSFYVLVITNASSFVGRLCPTLVSRRWGIQIIFTVAVGCASVPVFSMVCIHDIASIVTIGALCGFFAGFIFALTGPLVSVLTNDMSELAMTFAGLGALIGPPIDGLLLTEEFIWWKPAVFSGVMVLASFGCFLGMIFSHRRNAVDLVSQ</sequence>
<feature type="transmembrane region" description="Helical" evidence="4">
    <location>
        <begin position="28"/>
        <end position="50"/>
    </location>
</feature>
<feature type="transmembrane region" description="Helical" evidence="4">
    <location>
        <begin position="331"/>
        <end position="353"/>
    </location>
</feature>
<comment type="subcellular location">
    <subcellularLocation>
        <location evidence="1">Membrane</location>
        <topology evidence="1">Multi-pass membrane protein</topology>
    </subcellularLocation>
</comment>
<evidence type="ECO:0000256" key="3">
    <source>
        <dbReference type="SAM" id="MobiDB-lite"/>
    </source>
</evidence>
<comment type="caution">
    <text evidence="5">The sequence shown here is derived from an EMBL/GenBank/DDBJ whole genome shotgun (WGS) entry which is preliminary data.</text>
</comment>
<proteinExistence type="inferred from homology"/>
<comment type="similarity">
    <text evidence="2">Belongs to the major facilitator superfamily. Monocarboxylate porter (TC 2.A.1.13) family.</text>
</comment>
<dbReference type="AlphaFoldDB" id="A0AAD7G1N7"/>
<dbReference type="GO" id="GO:0016020">
    <property type="term" value="C:membrane"/>
    <property type="evidence" value="ECO:0007669"/>
    <property type="project" value="UniProtKB-SubCell"/>
</dbReference>
<feature type="transmembrane region" description="Helical" evidence="4">
    <location>
        <begin position="303"/>
        <end position="325"/>
    </location>
</feature>
<accession>A0AAD7G1N7</accession>
<feature type="transmembrane region" description="Helical" evidence="4">
    <location>
        <begin position="360"/>
        <end position="380"/>
    </location>
</feature>
<evidence type="ECO:0000313" key="5">
    <source>
        <dbReference type="EMBL" id="KAJ7650895.1"/>
    </source>
</evidence>
<reference evidence="5" key="1">
    <citation type="submission" date="2023-03" db="EMBL/GenBank/DDBJ databases">
        <title>Massive genome expansion in bonnet fungi (Mycena s.s.) driven by repeated elements and novel gene families across ecological guilds.</title>
        <authorList>
            <consortium name="Lawrence Berkeley National Laboratory"/>
            <person name="Harder C.B."/>
            <person name="Miyauchi S."/>
            <person name="Viragh M."/>
            <person name="Kuo A."/>
            <person name="Thoen E."/>
            <person name="Andreopoulos B."/>
            <person name="Lu D."/>
            <person name="Skrede I."/>
            <person name="Drula E."/>
            <person name="Henrissat B."/>
            <person name="Morin E."/>
            <person name="Kohler A."/>
            <person name="Barry K."/>
            <person name="LaButti K."/>
            <person name="Morin E."/>
            <person name="Salamov A."/>
            <person name="Lipzen A."/>
            <person name="Mereny Z."/>
            <person name="Hegedus B."/>
            <person name="Baldrian P."/>
            <person name="Stursova M."/>
            <person name="Weitz H."/>
            <person name="Taylor A."/>
            <person name="Grigoriev I.V."/>
            <person name="Nagy L.G."/>
            <person name="Martin F."/>
            <person name="Kauserud H."/>
        </authorList>
    </citation>
    <scope>NUCLEOTIDE SEQUENCE</scope>
    <source>
        <strain evidence="5">9284</strain>
    </source>
</reference>
<organism evidence="5 6">
    <name type="scientific">Roridomyces roridus</name>
    <dbReference type="NCBI Taxonomy" id="1738132"/>
    <lineage>
        <taxon>Eukaryota</taxon>
        <taxon>Fungi</taxon>
        <taxon>Dikarya</taxon>
        <taxon>Basidiomycota</taxon>
        <taxon>Agaricomycotina</taxon>
        <taxon>Agaricomycetes</taxon>
        <taxon>Agaricomycetidae</taxon>
        <taxon>Agaricales</taxon>
        <taxon>Marasmiineae</taxon>
        <taxon>Mycenaceae</taxon>
        <taxon>Roridomyces</taxon>
    </lineage>
</organism>
<dbReference type="SUPFAM" id="SSF103473">
    <property type="entry name" value="MFS general substrate transporter"/>
    <property type="match status" value="1"/>
</dbReference>
<feature type="transmembrane region" description="Helical" evidence="4">
    <location>
        <begin position="70"/>
        <end position="90"/>
    </location>
</feature>
<dbReference type="Pfam" id="PF07690">
    <property type="entry name" value="MFS_1"/>
    <property type="match status" value="1"/>
</dbReference>
<feature type="transmembrane region" description="Helical" evidence="4">
    <location>
        <begin position="97"/>
        <end position="119"/>
    </location>
</feature>
<dbReference type="EMBL" id="JARKIF010000001">
    <property type="protein sequence ID" value="KAJ7650895.1"/>
    <property type="molecule type" value="Genomic_DNA"/>
</dbReference>
<feature type="region of interest" description="Disordered" evidence="3">
    <location>
        <begin position="1"/>
        <end position="21"/>
    </location>
</feature>
<dbReference type="Proteomes" id="UP001221142">
    <property type="component" value="Unassembled WGS sequence"/>
</dbReference>
<feature type="transmembrane region" description="Helical" evidence="4">
    <location>
        <begin position="199"/>
        <end position="217"/>
    </location>
</feature>
<dbReference type="Gene3D" id="1.20.1250.20">
    <property type="entry name" value="MFS general substrate transporter like domains"/>
    <property type="match status" value="2"/>
</dbReference>
<feature type="transmembrane region" description="Helical" evidence="4">
    <location>
        <begin position="125"/>
        <end position="147"/>
    </location>
</feature>
<evidence type="ECO:0000256" key="4">
    <source>
        <dbReference type="SAM" id="Phobius"/>
    </source>
</evidence>
<dbReference type="PANTHER" id="PTHR11360:SF177">
    <property type="entry name" value="RIBOFLAVIN TRANSPORTER MCH5"/>
    <property type="match status" value="1"/>
</dbReference>
<keyword evidence="4" id="KW-1133">Transmembrane helix</keyword>
<evidence type="ECO:0000256" key="2">
    <source>
        <dbReference type="ARBA" id="ARBA00006727"/>
    </source>
</evidence>
<dbReference type="InterPro" id="IPR011701">
    <property type="entry name" value="MFS"/>
</dbReference>
<feature type="transmembrane region" description="Helical" evidence="4">
    <location>
        <begin position="159"/>
        <end position="179"/>
    </location>
</feature>
<keyword evidence="6" id="KW-1185">Reference proteome</keyword>
<feature type="transmembrane region" description="Helical" evidence="4">
    <location>
        <begin position="238"/>
        <end position="260"/>
    </location>
</feature>
<dbReference type="GO" id="GO:0022857">
    <property type="term" value="F:transmembrane transporter activity"/>
    <property type="evidence" value="ECO:0007669"/>
    <property type="project" value="InterPro"/>
</dbReference>
<evidence type="ECO:0000256" key="1">
    <source>
        <dbReference type="ARBA" id="ARBA00004141"/>
    </source>
</evidence>
<name>A0AAD7G1N7_9AGAR</name>